<reference evidence="2" key="1">
    <citation type="submission" date="2019-08" db="EMBL/GenBank/DDBJ databases">
        <authorList>
            <person name="Kucharzyk K."/>
            <person name="Murdoch R.W."/>
            <person name="Higgins S."/>
            <person name="Loffler F."/>
        </authorList>
    </citation>
    <scope>NUCLEOTIDE SEQUENCE</scope>
</reference>
<organism evidence="2">
    <name type="scientific">bioreactor metagenome</name>
    <dbReference type="NCBI Taxonomy" id="1076179"/>
    <lineage>
        <taxon>unclassified sequences</taxon>
        <taxon>metagenomes</taxon>
        <taxon>ecological metagenomes</taxon>
    </lineage>
</organism>
<comment type="caution">
    <text evidence="2">The sequence shown here is derived from an EMBL/GenBank/DDBJ whole genome shotgun (WGS) entry which is preliminary data.</text>
</comment>
<protein>
    <submittedName>
        <fullName evidence="2">Tyrosine recombinase XerC</fullName>
    </submittedName>
</protein>
<dbReference type="InterPro" id="IPR013762">
    <property type="entry name" value="Integrase-like_cat_sf"/>
</dbReference>
<accession>A0A645DMG7</accession>
<dbReference type="SUPFAM" id="SSF56349">
    <property type="entry name" value="DNA breaking-rejoining enzymes"/>
    <property type="match status" value="1"/>
</dbReference>
<keyword evidence="1" id="KW-0233">DNA recombination</keyword>
<dbReference type="InterPro" id="IPR011010">
    <property type="entry name" value="DNA_brk_join_enz"/>
</dbReference>
<gene>
    <name evidence="2" type="primary">xerC_203</name>
    <name evidence="2" type="ORF">SDC9_137762</name>
</gene>
<dbReference type="GO" id="GO:0006310">
    <property type="term" value="P:DNA recombination"/>
    <property type="evidence" value="ECO:0007669"/>
    <property type="project" value="UniProtKB-KW"/>
</dbReference>
<dbReference type="AlphaFoldDB" id="A0A645DMG7"/>
<name>A0A645DMG7_9ZZZZ</name>
<sequence>MYIQNGGDLFSLQQLLGHSKLETTRKYVNLSLKDLQKNYEKYNPLDVIIKKTKRYIKMK</sequence>
<dbReference type="GO" id="GO:0015074">
    <property type="term" value="P:DNA integration"/>
    <property type="evidence" value="ECO:0007669"/>
    <property type="project" value="InterPro"/>
</dbReference>
<evidence type="ECO:0000313" key="2">
    <source>
        <dbReference type="EMBL" id="MPM90640.1"/>
    </source>
</evidence>
<dbReference type="GO" id="GO:0003677">
    <property type="term" value="F:DNA binding"/>
    <property type="evidence" value="ECO:0007669"/>
    <property type="project" value="InterPro"/>
</dbReference>
<evidence type="ECO:0000256" key="1">
    <source>
        <dbReference type="ARBA" id="ARBA00023172"/>
    </source>
</evidence>
<dbReference type="Gene3D" id="1.10.443.10">
    <property type="entry name" value="Intergrase catalytic core"/>
    <property type="match status" value="1"/>
</dbReference>
<dbReference type="EMBL" id="VSSQ01037846">
    <property type="protein sequence ID" value="MPM90640.1"/>
    <property type="molecule type" value="Genomic_DNA"/>
</dbReference>
<proteinExistence type="predicted"/>